<evidence type="ECO:0000313" key="2">
    <source>
        <dbReference type="EMBL" id="GAA3718313.1"/>
    </source>
</evidence>
<reference evidence="3" key="1">
    <citation type="journal article" date="2019" name="Int. J. Syst. Evol. Microbiol.">
        <title>The Global Catalogue of Microorganisms (GCM) 10K type strain sequencing project: providing services to taxonomists for standard genome sequencing and annotation.</title>
        <authorList>
            <consortium name="The Broad Institute Genomics Platform"/>
            <consortium name="The Broad Institute Genome Sequencing Center for Infectious Disease"/>
            <person name="Wu L."/>
            <person name="Ma J."/>
        </authorList>
    </citation>
    <scope>NUCLEOTIDE SEQUENCE [LARGE SCALE GENOMIC DNA]</scope>
    <source>
        <strain evidence="3">JCM 17329</strain>
    </source>
</reference>
<feature type="domain" description="Endonuclease/exonuclease/phosphatase" evidence="1">
    <location>
        <begin position="10"/>
        <end position="363"/>
    </location>
</feature>
<name>A0ABP7EI53_9GAMM</name>
<organism evidence="2 3">
    <name type="scientific">Oceanisphaera sediminis</name>
    <dbReference type="NCBI Taxonomy" id="981381"/>
    <lineage>
        <taxon>Bacteria</taxon>
        <taxon>Pseudomonadati</taxon>
        <taxon>Pseudomonadota</taxon>
        <taxon>Gammaproteobacteria</taxon>
        <taxon>Aeromonadales</taxon>
        <taxon>Aeromonadaceae</taxon>
        <taxon>Oceanisphaera</taxon>
    </lineage>
</organism>
<dbReference type="Proteomes" id="UP001501479">
    <property type="component" value="Unassembled WGS sequence"/>
</dbReference>
<evidence type="ECO:0000313" key="3">
    <source>
        <dbReference type="Proteomes" id="UP001501479"/>
    </source>
</evidence>
<evidence type="ECO:0000259" key="1">
    <source>
        <dbReference type="Pfam" id="PF03372"/>
    </source>
</evidence>
<protein>
    <submittedName>
        <fullName evidence="2">Endonuclease/exonuclease/phosphatase family protein</fullName>
    </submittedName>
</protein>
<dbReference type="RefSeq" id="WP_344965395.1">
    <property type="nucleotide sequence ID" value="NZ_BAABDS010000039.1"/>
</dbReference>
<accession>A0ABP7EI53</accession>
<dbReference type="GO" id="GO:0004519">
    <property type="term" value="F:endonuclease activity"/>
    <property type="evidence" value="ECO:0007669"/>
    <property type="project" value="UniProtKB-KW"/>
</dbReference>
<dbReference type="Gene3D" id="3.60.10.10">
    <property type="entry name" value="Endonuclease/exonuclease/phosphatase"/>
    <property type="match status" value="1"/>
</dbReference>
<dbReference type="SUPFAM" id="SSF56219">
    <property type="entry name" value="DNase I-like"/>
    <property type="match status" value="1"/>
</dbReference>
<dbReference type="InterPro" id="IPR005135">
    <property type="entry name" value="Endo/exonuclease/phosphatase"/>
</dbReference>
<dbReference type="Pfam" id="PF03372">
    <property type="entry name" value="Exo_endo_phos"/>
    <property type="match status" value="1"/>
</dbReference>
<keyword evidence="2" id="KW-0540">Nuclease</keyword>
<comment type="caution">
    <text evidence="2">The sequence shown here is derived from an EMBL/GenBank/DDBJ whole genome shotgun (WGS) entry which is preliminary data.</text>
</comment>
<sequence>MMSFSKVRVATFNVALDRARPGQLAADLVAGHRQPRNIARIVQHIRPDVLLLNEFDHDGESRDDHHLRRFCADYLAVGERGIEYPYRYLVPTNTGLLAPVALHGAGIPTLPGDGLGFGAFHGQYGFAVLSRFPLLFDRMRSFQSFLWRDMPGARLPMTESGSYYGAEALAVLPLSSKNHLDLPVRLPNGRVLHLLACHPAPPIDEGPERRNSCRNHDELRLWHDYVRPGRGDYLVDDAGNRGGLDPESDFVILGDLNADPQDGDGFRAGIQALLADTALNRRVALGRLRPASRGGFALRGMSSRRGSPRFWTHSQGLRLDYVLPGRSLQALASGVYWQAPGETDGELFWNRRGWPERKASSDHRLVWVDIAL</sequence>
<proteinExistence type="predicted"/>
<keyword evidence="2" id="KW-0255">Endonuclease</keyword>
<dbReference type="InterPro" id="IPR036691">
    <property type="entry name" value="Endo/exonu/phosph_ase_sf"/>
</dbReference>
<gene>
    <name evidence="2" type="ORF">GCM10022421_28050</name>
</gene>
<keyword evidence="3" id="KW-1185">Reference proteome</keyword>
<keyword evidence="2" id="KW-0378">Hydrolase</keyword>
<dbReference type="EMBL" id="BAABDS010000039">
    <property type="protein sequence ID" value="GAA3718313.1"/>
    <property type="molecule type" value="Genomic_DNA"/>
</dbReference>